<name>A0ABS8UWE8_DATST</name>
<evidence type="ECO:0000313" key="1">
    <source>
        <dbReference type="EMBL" id="MCD9638541.1"/>
    </source>
</evidence>
<comment type="caution">
    <text evidence="1">The sequence shown here is derived from an EMBL/GenBank/DDBJ whole genome shotgun (WGS) entry which is preliminary data.</text>
</comment>
<sequence length="106" mass="11757">MIGSAFRKLGAHPVAIVVPHFRGVIRISYLSKVARYNKEARLLEEEVTITVVPHRSSHIYAPEDMTQPAKGGRLRMVDVVLDTARKVVPNLIVVAVGIYSDYEGLC</sequence>
<organism evidence="1 2">
    <name type="scientific">Datura stramonium</name>
    <name type="common">Jimsonweed</name>
    <name type="synonym">Common thornapple</name>
    <dbReference type="NCBI Taxonomy" id="4076"/>
    <lineage>
        <taxon>Eukaryota</taxon>
        <taxon>Viridiplantae</taxon>
        <taxon>Streptophyta</taxon>
        <taxon>Embryophyta</taxon>
        <taxon>Tracheophyta</taxon>
        <taxon>Spermatophyta</taxon>
        <taxon>Magnoliopsida</taxon>
        <taxon>eudicotyledons</taxon>
        <taxon>Gunneridae</taxon>
        <taxon>Pentapetalae</taxon>
        <taxon>asterids</taxon>
        <taxon>lamiids</taxon>
        <taxon>Solanales</taxon>
        <taxon>Solanaceae</taxon>
        <taxon>Solanoideae</taxon>
        <taxon>Datureae</taxon>
        <taxon>Datura</taxon>
    </lineage>
</organism>
<keyword evidence="2" id="KW-1185">Reference proteome</keyword>
<dbReference type="Proteomes" id="UP000823775">
    <property type="component" value="Unassembled WGS sequence"/>
</dbReference>
<dbReference type="EMBL" id="JACEIK010002720">
    <property type="protein sequence ID" value="MCD9638541.1"/>
    <property type="molecule type" value="Genomic_DNA"/>
</dbReference>
<protein>
    <submittedName>
        <fullName evidence="1">Uncharacterized protein</fullName>
    </submittedName>
</protein>
<proteinExistence type="predicted"/>
<accession>A0ABS8UWE8</accession>
<reference evidence="1 2" key="1">
    <citation type="journal article" date="2021" name="BMC Genomics">
        <title>Datura genome reveals duplications of psychoactive alkaloid biosynthetic genes and high mutation rate following tissue culture.</title>
        <authorList>
            <person name="Rajewski A."/>
            <person name="Carter-House D."/>
            <person name="Stajich J."/>
            <person name="Litt A."/>
        </authorList>
    </citation>
    <scope>NUCLEOTIDE SEQUENCE [LARGE SCALE GENOMIC DNA]</scope>
    <source>
        <strain evidence="1">AR-01</strain>
    </source>
</reference>
<evidence type="ECO:0000313" key="2">
    <source>
        <dbReference type="Proteomes" id="UP000823775"/>
    </source>
</evidence>
<gene>
    <name evidence="1" type="ORF">HAX54_022562</name>
</gene>